<reference evidence="1 2" key="1">
    <citation type="submission" date="2021-06" db="EMBL/GenBank/DDBJ databases">
        <authorList>
            <person name="Palmer J.M."/>
        </authorList>
    </citation>
    <scope>NUCLEOTIDE SEQUENCE [LARGE SCALE GENOMIC DNA]</scope>
    <source>
        <strain evidence="2">if_2019</strain>
        <tissue evidence="1">Muscle</tissue>
    </source>
</reference>
<protein>
    <submittedName>
        <fullName evidence="1">Uncharacterized protein</fullName>
    </submittedName>
</protein>
<keyword evidence="2" id="KW-1185">Reference proteome</keyword>
<comment type="caution">
    <text evidence="1">The sequence shown here is derived from an EMBL/GenBank/DDBJ whole genome shotgun (WGS) entry which is preliminary data.</text>
</comment>
<accession>A0ABV0SQY8</accession>
<feature type="non-terminal residue" evidence="1">
    <location>
        <position position="1"/>
    </location>
</feature>
<dbReference type="EMBL" id="JAHRIQ010003543">
    <property type="protein sequence ID" value="MEQ2222521.1"/>
    <property type="molecule type" value="Genomic_DNA"/>
</dbReference>
<gene>
    <name evidence="1" type="ORF">ILYODFUR_027178</name>
</gene>
<name>A0ABV0SQY8_9TELE</name>
<sequence length="103" mass="10782">AEEQKKSKHASLGICLQAPFVVMITGRQTDTGTGGDVVFLLSPRVMSFPHSDSAHTVVAALSIHCHHSDCSTPTHFSSAGNQQPAIGQCVTVVEPQSNGRGGE</sequence>
<proteinExistence type="predicted"/>
<organism evidence="1 2">
    <name type="scientific">Ilyodon furcidens</name>
    <name type="common">goldbreast splitfin</name>
    <dbReference type="NCBI Taxonomy" id="33524"/>
    <lineage>
        <taxon>Eukaryota</taxon>
        <taxon>Metazoa</taxon>
        <taxon>Chordata</taxon>
        <taxon>Craniata</taxon>
        <taxon>Vertebrata</taxon>
        <taxon>Euteleostomi</taxon>
        <taxon>Actinopterygii</taxon>
        <taxon>Neopterygii</taxon>
        <taxon>Teleostei</taxon>
        <taxon>Neoteleostei</taxon>
        <taxon>Acanthomorphata</taxon>
        <taxon>Ovalentaria</taxon>
        <taxon>Atherinomorphae</taxon>
        <taxon>Cyprinodontiformes</taxon>
        <taxon>Goodeidae</taxon>
        <taxon>Ilyodon</taxon>
    </lineage>
</organism>
<evidence type="ECO:0000313" key="2">
    <source>
        <dbReference type="Proteomes" id="UP001482620"/>
    </source>
</evidence>
<dbReference type="Proteomes" id="UP001482620">
    <property type="component" value="Unassembled WGS sequence"/>
</dbReference>
<evidence type="ECO:0000313" key="1">
    <source>
        <dbReference type="EMBL" id="MEQ2222521.1"/>
    </source>
</evidence>